<dbReference type="PANTHER" id="PTHR30627:SF2">
    <property type="entry name" value="PEPTIDOGLYCAN D,D-TRANSPEPTIDASE MRDA"/>
    <property type="match status" value="1"/>
</dbReference>
<dbReference type="GO" id="GO:0005886">
    <property type="term" value="C:plasma membrane"/>
    <property type="evidence" value="ECO:0007669"/>
    <property type="project" value="TreeGrafter"/>
</dbReference>
<dbReference type="GO" id="GO:0071555">
    <property type="term" value="P:cell wall organization"/>
    <property type="evidence" value="ECO:0007669"/>
    <property type="project" value="TreeGrafter"/>
</dbReference>
<organism evidence="2 3">
    <name type="scientific">Candidatus Doudnabacteria bacterium RIFCSPHIGHO2_01_FULL_49_9</name>
    <dbReference type="NCBI Taxonomy" id="1817827"/>
    <lineage>
        <taxon>Bacteria</taxon>
        <taxon>Candidatus Doudnaibacteriota</taxon>
    </lineage>
</organism>
<dbReference type="Pfam" id="PF00905">
    <property type="entry name" value="Transpeptidase"/>
    <property type="match status" value="1"/>
</dbReference>
<proteinExistence type="predicted"/>
<dbReference type="GO" id="GO:0008658">
    <property type="term" value="F:penicillin binding"/>
    <property type="evidence" value="ECO:0007669"/>
    <property type="project" value="InterPro"/>
</dbReference>
<dbReference type="InterPro" id="IPR001460">
    <property type="entry name" value="PCN-bd_Tpept"/>
</dbReference>
<evidence type="ECO:0000259" key="1">
    <source>
        <dbReference type="Pfam" id="PF00905"/>
    </source>
</evidence>
<comment type="caution">
    <text evidence="2">The sequence shown here is derived from an EMBL/GenBank/DDBJ whole genome shotgun (WGS) entry which is preliminary data.</text>
</comment>
<sequence>MPGNDLVLNIDAALQDELYNNLTTRLLELGRRRASALAMDPRSGRILAYLSLPGYDNNKFAEGISSNDFQKLMSDRDQPLFNRAIAGIYPPGSTVKPMVAIAALEERVILPDTLIRDEGAIVIKNIYGGQDSVFIGYGRRALGILNVRKAIAVSSDIFFYIVGGGFGPAKIDGLGIERLAKYFRMFKINEKLGIDLGGEQAGLVPDPEWKQEYFAGDEFSAKWYLGDTYHVAIGQGDLLASPLHVLSWTATIANGGKIFRPFIVDRVEHDGMIIKQNEPKVIGEIAASRENIQIAQGGMREAVLSGTATSLQRLPITSAAKTGTAQFDSRDRNRSHAWFTAYAPFENPEIAITVMIEDGGEGGISSMPVVRDTLDWWAKNRFLP</sequence>
<gene>
    <name evidence="2" type="ORF">A2846_03835</name>
</gene>
<dbReference type="AlphaFoldDB" id="A0A1F5P356"/>
<dbReference type="SUPFAM" id="SSF56601">
    <property type="entry name" value="beta-lactamase/transpeptidase-like"/>
    <property type="match status" value="1"/>
</dbReference>
<evidence type="ECO:0000313" key="3">
    <source>
        <dbReference type="Proteomes" id="UP000176339"/>
    </source>
</evidence>
<dbReference type="GO" id="GO:0071972">
    <property type="term" value="F:peptidoglycan L,D-transpeptidase activity"/>
    <property type="evidence" value="ECO:0007669"/>
    <property type="project" value="TreeGrafter"/>
</dbReference>
<dbReference type="InterPro" id="IPR012338">
    <property type="entry name" value="Beta-lactam/transpept-like"/>
</dbReference>
<name>A0A1F5P356_9BACT</name>
<dbReference type="Proteomes" id="UP000176339">
    <property type="component" value="Unassembled WGS sequence"/>
</dbReference>
<feature type="domain" description="Penicillin-binding protein transpeptidase" evidence="1">
    <location>
        <begin position="35"/>
        <end position="374"/>
    </location>
</feature>
<dbReference type="EMBL" id="MFEN01000017">
    <property type="protein sequence ID" value="OGE84336.1"/>
    <property type="molecule type" value="Genomic_DNA"/>
</dbReference>
<evidence type="ECO:0000313" key="2">
    <source>
        <dbReference type="EMBL" id="OGE84336.1"/>
    </source>
</evidence>
<dbReference type="Gene3D" id="3.40.710.10">
    <property type="entry name" value="DD-peptidase/beta-lactamase superfamily"/>
    <property type="match status" value="1"/>
</dbReference>
<reference evidence="2 3" key="1">
    <citation type="journal article" date="2016" name="Nat. Commun.">
        <title>Thousands of microbial genomes shed light on interconnected biogeochemical processes in an aquifer system.</title>
        <authorList>
            <person name="Anantharaman K."/>
            <person name="Brown C.T."/>
            <person name="Hug L.A."/>
            <person name="Sharon I."/>
            <person name="Castelle C.J."/>
            <person name="Probst A.J."/>
            <person name="Thomas B.C."/>
            <person name="Singh A."/>
            <person name="Wilkins M.J."/>
            <person name="Karaoz U."/>
            <person name="Brodie E.L."/>
            <person name="Williams K.H."/>
            <person name="Hubbard S.S."/>
            <person name="Banfield J.F."/>
        </authorList>
    </citation>
    <scope>NUCLEOTIDE SEQUENCE [LARGE SCALE GENOMIC DNA]</scope>
</reference>
<accession>A0A1F5P356</accession>
<dbReference type="InterPro" id="IPR050515">
    <property type="entry name" value="Beta-lactam/transpept"/>
</dbReference>
<dbReference type="PANTHER" id="PTHR30627">
    <property type="entry name" value="PEPTIDOGLYCAN D,D-TRANSPEPTIDASE"/>
    <property type="match status" value="1"/>
</dbReference>
<protein>
    <recommendedName>
        <fullName evidence="1">Penicillin-binding protein transpeptidase domain-containing protein</fullName>
    </recommendedName>
</protein>